<dbReference type="Gene3D" id="3.40.50.10190">
    <property type="entry name" value="BRCT domain"/>
    <property type="match status" value="8"/>
</dbReference>
<feature type="compositionally biased region" description="Polar residues" evidence="2">
    <location>
        <begin position="925"/>
        <end position="939"/>
    </location>
</feature>
<feature type="domain" description="BRCT" evidence="3">
    <location>
        <begin position="680"/>
        <end position="777"/>
    </location>
</feature>
<dbReference type="CDD" id="cd17738">
    <property type="entry name" value="BRCT_TopBP1_rpt7"/>
    <property type="match status" value="1"/>
</dbReference>
<evidence type="ECO:0000313" key="4">
    <source>
        <dbReference type="EMBL" id="CAL7947746.1"/>
    </source>
</evidence>
<feature type="domain" description="BRCT" evidence="3">
    <location>
        <begin position="367"/>
        <end position="459"/>
    </location>
</feature>
<sequence length="1303" mass="146150">MSAQESQIDADINLYFVIPSKYESESDCTQDMWQAYNKCCDYELNSMWIKEEICSKMNPVKNDVFIMEEFEGDTFNKLKTYKCPIVGPRCLLLCFINGEPIPEAANPVYTTAMRGLCICASGLPLAEKEHIEKLVQYMGGIFTKELRSRVTHLVTASVMSIKYEAAVDMKIPIVTKEWVEAIWETNLKSFVAADDKIFDKYKASVFLNLVVTSTNLPRHQKAEVKQLINNNGGIFMGALDGKRVKIVLAPENGPVSEKLKFAKQAQIACLTPDWVYKSIKVGYALPFKDYVIKSLKACSTPDKANALFDTFNCSTISSIPCDVQQKSSVDESLITTMSNASFNSSRNSSTASTAAIFDRLTFNEAKMAGPFLDGCCIYLAGFASNQRDKINRILNVGSATRLDDISDALTHVIVGDENKASNELKLMKSKGLCPYILTLEWLEESIKLKRPAAEENFLCIPKSIVTQNVTEPPSPLSKKNLQMLQKPRKVSIPSFDMDRKLAMLEKEKKKESSDLLQQYLQDTVVEANDKTMQEFLKPLTPVVGENNDKTFTDSQKSQTKHLKEPTTPATAQNKYPADDSSVPISQISTLNDRLFEGLTFVVTGFSEEDNFAVETIAAMNGKVVSSTFVGVPDYGVVPKHGAPLKHTVNEIVTDLFIDDCVNQEQIVEIMYYHRPLSIKKHSNPLSDCVITMSMYTGAERTYLATLATELGAMCQDIFVRKTNPEKKTYANTHLICPTPEGNKYKAAVKWILPAVTADWLISCAAQSKRVDETPFLVGETVAPEKPSKTLDADTSLSKTSSSQVEPLTDQGTRNIITPKRHLPSLQSQEGSSGDTPLINKRLSLLMNKTPQSPFHVATPETPYGQVFKPNPSPETRKGWVKWVDNFPDLRVEEPPLKKRALSTPLSELKKQFWQKLKRQNHDLENNTNGTPPTASSEIPETTPEVIKNNSKITTTATPISRKLDFTDENSPLQNKEIDMQIAQLDEVLQKTSNTPENRYSLSGESANSYNAEPSDPIQKFIVKDSQPVDAIVWEDPSHSKRLTMYEEQNESYRREEDSTIGDDQKESFEEPPEPPKRRKFMLSGIKDKSAYEQVIKDLGGDVSLDPNFDASATHLLCIRPSRNEKMLSSIASGKWILHCMYLRDSEQEGYFLDEEKYEWGNPKSKSIIPDPTGEIEETIAAAVYRWRLNLLKEPHGPFHNMVALILASGEKYDQFKRLIEAGGGKVVQARPPYDTSPTGKKITHCFVNIRQVSQPIDWAMLASKGILCFMPQYLSDYLTARTPLNPRECVIPEFKKYLTLLPK</sequence>
<feature type="region of interest" description="Disordered" evidence="2">
    <location>
        <begin position="994"/>
        <end position="1013"/>
    </location>
</feature>
<evidence type="ECO:0000256" key="1">
    <source>
        <dbReference type="ARBA" id="ARBA00022737"/>
    </source>
</evidence>
<dbReference type="InterPro" id="IPR036420">
    <property type="entry name" value="BRCT_dom_sf"/>
</dbReference>
<evidence type="ECO:0000256" key="2">
    <source>
        <dbReference type="SAM" id="MobiDB-lite"/>
    </source>
</evidence>
<dbReference type="SUPFAM" id="SSF52113">
    <property type="entry name" value="BRCT domain"/>
    <property type="match status" value="5"/>
</dbReference>
<dbReference type="InterPro" id="IPR001357">
    <property type="entry name" value="BRCT_dom"/>
</dbReference>
<protein>
    <recommendedName>
        <fullName evidence="3">BRCT domain-containing protein</fullName>
    </recommendedName>
</protein>
<dbReference type="InterPro" id="IPR049936">
    <property type="entry name" value="TopBP1_BRCT_8"/>
</dbReference>
<accession>A0ABP1P6N2</accession>
<dbReference type="Pfam" id="PF21298">
    <property type="entry name" value="TopBP1_BRCT0"/>
    <property type="match status" value="1"/>
</dbReference>
<feature type="region of interest" description="Disordered" evidence="2">
    <location>
        <begin position="543"/>
        <end position="580"/>
    </location>
</feature>
<keyword evidence="5" id="KW-1185">Reference proteome</keyword>
<dbReference type="CDD" id="cd18434">
    <property type="entry name" value="BRCT_TopBP1_rpt5"/>
    <property type="match status" value="1"/>
</dbReference>
<feature type="compositionally biased region" description="Polar residues" evidence="2">
    <location>
        <begin position="824"/>
        <end position="834"/>
    </location>
</feature>
<evidence type="ECO:0000259" key="3">
    <source>
        <dbReference type="PROSITE" id="PS50172"/>
    </source>
</evidence>
<feature type="compositionally biased region" description="Polar residues" evidence="2">
    <location>
        <begin position="792"/>
        <end position="815"/>
    </location>
</feature>
<organism evidence="4 5">
    <name type="scientific">Xylocopa violacea</name>
    <name type="common">Violet carpenter bee</name>
    <name type="synonym">Apis violacea</name>
    <dbReference type="NCBI Taxonomy" id="135666"/>
    <lineage>
        <taxon>Eukaryota</taxon>
        <taxon>Metazoa</taxon>
        <taxon>Ecdysozoa</taxon>
        <taxon>Arthropoda</taxon>
        <taxon>Hexapoda</taxon>
        <taxon>Insecta</taxon>
        <taxon>Pterygota</taxon>
        <taxon>Neoptera</taxon>
        <taxon>Endopterygota</taxon>
        <taxon>Hymenoptera</taxon>
        <taxon>Apocrita</taxon>
        <taxon>Aculeata</taxon>
        <taxon>Apoidea</taxon>
        <taxon>Anthophila</taxon>
        <taxon>Apidae</taxon>
        <taxon>Xylocopa</taxon>
        <taxon>Xylocopa</taxon>
    </lineage>
</organism>
<keyword evidence="1" id="KW-0677">Repeat</keyword>
<feature type="region of interest" description="Disordered" evidence="2">
    <location>
        <begin position="920"/>
        <end position="942"/>
    </location>
</feature>
<reference evidence="4 5" key="1">
    <citation type="submission" date="2024-08" db="EMBL/GenBank/DDBJ databases">
        <authorList>
            <person name="Will J Nash"/>
            <person name="Angela Man"/>
            <person name="Seanna McTaggart"/>
            <person name="Kendall Baker"/>
            <person name="Tom Barker"/>
            <person name="Leah Catchpole"/>
            <person name="Alex Durrant"/>
            <person name="Karim Gharbi"/>
            <person name="Naomi Irish"/>
            <person name="Gemy Kaithakottil"/>
            <person name="Debby Ku"/>
            <person name="Aaliyah Providence"/>
            <person name="Felix Shaw"/>
            <person name="David Swarbreck"/>
            <person name="Chris Watkins"/>
            <person name="Ann M. McCartney"/>
            <person name="Giulio Formenti"/>
            <person name="Alice Mouton"/>
            <person name="Noel Vella"/>
            <person name="Bjorn M von Reumont"/>
            <person name="Adriana Vella"/>
            <person name="Wilfried Haerty"/>
        </authorList>
    </citation>
    <scope>NUCLEOTIDE SEQUENCE [LARGE SCALE GENOMIC DNA]</scope>
</reference>
<feature type="domain" description="BRCT" evidence="3">
    <location>
        <begin position="108"/>
        <end position="179"/>
    </location>
</feature>
<feature type="domain" description="BRCT" evidence="3">
    <location>
        <begin position="201"/>
        <end position="292"/>
    </location>
</feature>
<name>A0ABP1P6N2_XYLVO</name>
<evidence type="ECO:0000313" key="5">
    <source>
        <dbReference type="Proteomes" id="UP001642520"/>
    </source>
</evidence>
<dbReference type="InterPro" id="IPR049542">
    <property type="entry name" value="TopBP1-like_BRCT0"/>
</dbReference>
<feature type="region of interest" description="Disordered" evidence="2">
    <location>
        <begin position="1042"/>
        <end position="1078"/>
    </location>
</feature>
<dbReference type="PANTHER" id="PTHR13561:SF20">
    <property type="entry name" value="DNA TOPOISOMERASE 2-BINDING PROTEIN 1"/>
    <property type="match status" value="1"/>
</dbReference>
<dbReference type="Pfam" id="PF12738">
    <property type="entry name" value="PTCB-BRCT"/>
    <property type="match status" value="2"/>
</dbReference>
<dbReference type="CDD" id="cd17728">
    <property type="entry name" value="BRCT_TopBP1_rpt8"/>
    <property type="match status" value="1"/>
</dbReference>
<comment type="caution">
    <text evidence="4">The sequence shown here is derived from an EMBL/GenBank/DDBJ whole genome shotgun (WGS) entry which is preliminary data.</text>
</comment>
<feature type="region of interest" description="Disordered" evidence="2">
    <location>
        <begin position="786"/>
        <end position="835"/>
    </location>
</feature>
<feature type="compositionally biased region" description="Polar residues" evidence="2">
    <location>
        <begin position="994"/>
        <end position="1011"/>
    </location>
</feature>
<dbReference type="CDD" id="cd17731">
    <property type="entry name" value="BRCT_TopBP1_rpt2_like"/>
    <property type="match status" value="2"/>
</dbReference>
<dbReference type="PROSITE" id="PS50172">
    <property type="entry name" value="BRCT"/>
    <property type="match status" value="4"/>
</dbReference>
<feature type="compositionally biased region" description="Basic and acidic residues" evidence="2">
    <location>
        <begin position="1050"/>
        <end position="1068"/>
    </location>
</feature>
<dbReference type="Proteomes" id="UP001642520">
    <property type="component" value="Unassembled WGS sequence"/>
</dbReference>
<gene>
    <name evidence="4" type="ORF">XYLVIOL_LOCUS8499</name>
</gene>
<dbReference type="InterPro" id="IPR059215">
    <property type="entry name" value="BRCT2_TopBP1-like"/>
</dbReference>
<dbReference type="PANTHER" id="PTHR13561">
    <property type="entry name" value="DNA REPLICATION REGULATOR DPB11-RELATED"/>
    <property type="match status" value="1"/>
</dbReference>
<dbReference type="SMART" id="SM00292">
    <property type="entry name" value="BRCT"/>
    <property type="match status" value="7"/>
</dbReference>
<dbReference type="EMBL" id="CAXAJV020001296">
    <property type="protein sequence ID" value="CAL7947746.1"/>
    <property type="molecule type" value="Genomic_DNA"/>
</dbReference>
<proteinExistence type="predicted"/>
<dbReference type="Pfam" id="PF00533">
    <property type="entry name" value="BRCT"/>
    <property type="match status" value="3"/>
</dbReference>